<dbReference type="RefSeq" id="WP_189446561.1">
    <property type="nucleotide sequence ID" value="NZ_BMXY01000001.1"/>
</dbReference>
<organism evidence="3 4">
    <name type="scientific">Cognatilysobacter xinjiangensis</name>
    <dbReference type="NCBI Taxonomy" id="546892"/>
    <lineage>
        <taxon>Bacteria</taxon>
        <taxon>Pseudomonadati</taxon>
        <taxon>Pseudomonadota</taxon>
        <taxon>Gammaproteobacteria</taxon>
        <taxon>Lysobacterales</taxon>
        <taxon>Lysobacteraceae</taxon>
        <taxon>Cognatilysobacter</taxon>
    </lineage>
</organism>
<evidence type="ECO:0000259" key="2">
    <source>
        <dbReference type="Pfam" id="PF09994"/>
    </source>
</evidence>
<accession>A0ABQ3BQ16</accession>
<dbReference type="Proteomes" id="UP000643403">
    <property type="component" value="Unassembled WGS sequence"/>
</dbReference>
<dbReference type="Pfam" id="PF09994">
    <property type="entry name" value="T6SS_Tle1-like_cat"/>
    <property type="match status" value="1"/>
</dbReference>
<reference evidence="4" key="1">
    <citation type="journal article" date="2019" name="Int. J. Syst. Evol. Microbiol.">
        <title>The Global Catalogue of Microorganisms (GCM) 10K type strain sequencing project: providing services to taxonomists for standard genome sequencing and annotation.</title>
        <authorList>
            <consortium name="The Broad Institute Genomics Platform"/>
            <consortium name="The Broad Institute Genome Sequencing Center for Infectious Disease"/>
            <person name="Wu L."/>
            <person name="Ma J."/>
        </authorList>
    </citation>
    <scope>NUCLEOTIDE SEQUENCE [LARGE SCALE GENOMIC DNA]</scope>
    <source>
        <strain evidence="4">KCTC 22558</strain>
    </source>
</reference>
<dbReference type="PANTHER" id="PTHR33840">
    <property type="match status" value="1"/>
</dbReference>
<sequence>MEGRYPGGVSRHAADAHDLASYANTEHELSRMPVPVLHDSRDPSSRMFIAFFDGTGNDMRKTDRGQTNVAQLFDATKEASRQHPGLGSHYVPGPGTQSNALVALADGALGVSYDARLETMYVEFCRQAKQWLAEDSNVRISLANVGFSRGAEQAAGFARLVAERGIIDVDEGHLTRNRDGLIVNARYSGKVLMTGDQIAQAELLFDPVGTGIPHERDRRPPPQVLTGLQITAEDERRDAFKGSWIMDPGFTHGGRFLNVMVGGCHSDIGGSYGEDGLARRNYNLGVDFLNALSDRPFLSKQHLRPDLDVVHRSVEHAHFYDDDVYRRNERRGLPEESRRGMVDAIGGNRRDRSPAARDAEPIDSALDARYPRRPVEIMPVPETPAEVRDRPPASERQDLQPHAQPRPILQRVIGIVAESEIKGDRDLRDEALDAYLASAYGKAFAARVDAAYEAARDHQREAAVVASQDSQAPRARAMAV</sequence>
<dbReference type="InterPro" id="IPR018712">
    <property type="entry name" value="Tle1-like_cat"/>
</dbReference>
<evidence type="ECO:0000313" key="4">
    <source>
        <dbReference type="Proteomes" id="UP000643403"/>
    </source>
</evidence>
<keyword evidence="4" id="KW-1185">Reference proteome</keyword>
<evidence type="ECO:0000256" key="1">
    <source>
        <dbReference type="SAM" id="MobiDB-lite"/>
    </source>
</evidence>
<proteinExistence type="predicted"/>
<name>A0ABQ3BQ16_9GAMM</name>
<feature type="compositionally biased region" description="Basic and acidic residues" evidence="1">
    <location>
        <begin position="385"/>
        <end position="399"/>
    </location>
</feature>
<protein>
    <recommendedName>
        <fullName evidence="2">T6SS Phospholipase effector Tle1-like catalytic domain-containing protein</fullName>
    </recommendedName>
</protein>
<dbReference type="PANTHER" id="PTHR33840:SF1">
    <property type="entry name" value="TLE1 PHOSPHOLIPASE DOMAIN-CONTAINING PROTEIN"/>
    <property type="match status" value="1"/>
</dbReference>
<feature type="domain" description="T6SS Phospholipase effector Tle1-like catalytic" evidence="2">
    <location>
        <begin position="47"/>
        <end position="171"/>
    </location>
</feature>
<gene>
    <name evidence="3" type="ORF">GCM10008101_03000</name>
</gene>
<feature type="region of interest" description="Disordered" evidence="1">
    <location>
        <begin position="336"/>
        <end position="406"/>
    </location>
</feature>
<evidence type="ECO:0000313" key="3">
    <source>
        <dbReference type="EMBL" id="GGZ53263.1"/>
    </source>
</evidence>
<dbReference type="EMBL" id="BMXY01000001">
    <property type="protein sequence ID" value="GGZ53263.1"/>
    <property type="molecule type" value="Genomic_DNA"/>
</dbReference>
<comment type="caution">
    <text evidence="3">The sequence shown here is derived from an EMBL/GenBank/DDBJ whole genome shotgun (WGS) entry which is preliminary data.</text>
</comment>
<feature type="compositionally biased region" description="Basic and acidic residues" evidence="1">
    <location>
        <begin position="348"/>
        <end position="360"/>
    </location>
</feature>